<evidence type="ECO:0000256" key="1">
    <source>
        <dbReference type="SAM" id="SignalP"/>
    </source>
</evidence>
<sequence length="164" mass="17123">MSLSASKIFATLAGALALGFVAIQGPAKAADIVDTAASAGSFNTLVTAVKAAGLVDTLKSPGPFTVFAPTDEAFKKLPKGTVESLLKPENKAKLVKILTYHVVRGKIPSSEVVGKRPSVKTVEGQKLHIDGRHGVKVNRAHVVKADVEADNGVIHAIDKVLIPR</sequence>
<dbReference type="InterPro" id="IPR000782">
    <property type="entry name" value="FAS1_domain"/>
</dbReference>
<dbReference type="InterPro" id="IPR050904">
    <property type="entry name" value="Adhesion/Biosynth-related"/>
</dbReference>
<protein>
    <submittedName>
        <fullName evidence="3">Fasciclin domain-containing protein</fullName>
    </submittedName>
</protein>
<dbReference type="SUPFAM" id="SSF82153">
    <property type="entry name" value="FAS1 domain"/>
    <property type="match status" value="1"/>
</dbReference>
<proteinExistence type="predicted"/>
<gene>
    <name evidence="3" type="ORF">K2U94_07160</name>
</gene>
<feature type="domain" description="FAS1" evidence="2">
    <location>
        <begin position="29"/>
        <end position="161"/>
    </location>
</feature>
<dbReference type="SMART" id="SM00554">
    <property type="entry name" value="FAS1"/>
    <property type="match status" value="1"/>
</dbReference>
<comment type="caution">
    <text evidence="3">The sequence shown here is derived from an EMBL/GenBank/DDBJ whole genome shotgun (WGS) entry which is preliminary data.</text>
</comment>
<name>A0ABS9Z4D8_9HYPH</name>
<keyword evidence="4" id="KW-1185">Reference proteome</keyword>
<evidence type="ECO:0000259" key="2">
    <source>
        <dbReference type="PROSITE" id="PS50213"/>
    </source>
</evidence>
<dbReference type="PANTHER" id="PTHR10900">
    <property type="entry name" value="PERIOSTIN-RELATED"/>
    <property type="match status" value="1"/>
</dbReference>
<dbReference type="Pfam" id="PF02469">
    <property type="entry name" value="Fasciclin"/>
    <property type="match status" value="1"/>
</dbReference>
<dbReference type="EMBL" id="JAIVFP010000001">
    <property type="protein sequence ID" value="MCI4682540.1"/>
    <property type="molecule type" value="Genomic_DNA"/>
</dbReference>
<dbReference type="Gene3D" id="2.30.180.10">
    <property type="entry name" value="FAS1 domain"/>
    <property type="match status" value="1"/>
</dbReference>
<organism evidence="3 4">
    <name type="scientific">Candidatus Rhodoblastus alkanivorans</name>
    <dbReference type="NCBI Taxonomy" id="2954117"/>
    <lineage>
        <taxon>Bacteria</taxon>
        <taxon>Pseudomonadati</taxon>
        <taxon>Pseudomonadota</taxon>
        <taxon>Alphaproteobacteria</taxon>
        <taxon>Hyphomicrobiales</taxon>
        <taxon>Rhodoblastaceae</taxon>
        <taxon>Rhodoblastus</taxon>
    </lineage>
</organism>
<keyword evidence="1" id="KW-0732">Signal</keyword>
<evidence type="ECO:0000313" key="3">
    <source>
        <dbReference type="EMBL" id="MCI4682540.1"/>
    </source>
</evidence>
<feature type="signal peptide" evidence="1">
    <location>
        <begin position="1"/>
        <end position="29"/>
    </location>
</feature>
<dbReference type="InterPro" id="IPR036378">
    <property type="entry name" value="FAS1_dom_sf"/>
</dbReference>
<feature type="chain" id="PRO_5047528810" evidence="1">
    <location>
        <begin position="30"/>
        <end position="164"/>
    </location>
</feature>
<evidence type="ECO:0000313" key="4">
    <source>
        <dbReference type="Proteomes" id="UP001139104"/>
    </source>
</evidence>
<dbReference type="PROSITE" id="PS50213">
    <property type="entry name" value="FAS1"/>
    <property type="match status" value="1"/>
</dbReference>
<dbReference type="Proteomes" id="UP001139104">
    <property type="component" value="Unassembled WGS sequence"/>
</dbReference>
<dbReference type="RefSeq" id="WP_243066545.1">
    <property type="nucleotide sequence ID" value="NZ_JAIVFK010000004.1"/>
</dbReference>
<reference evidence="3" key="1">
    <citation type="journal article" date="2022" name="ISME J.">
        <title>Identification of active gaseous-alkane degraders at natural gas seeps.</title>
        <authorList>
            <person name="Farhan Ul Haque M."/>
            <person name="Hernandez M."/>
            <person name="Crombie A.T."/>
            <person name="Murrell J.C."/>
        </authorList>
    </citation>
    <scope>NUCLEOTIDE SEQUENCE</scope>
    <source>
        <strain evidence="3">PC2</strain>
    </source>
</reference>
<accession>A0ABS9Z4D8</accession>
<dbReference type="PANTHER" id="PTHR10900:SF77">
    <property type="entry name" value="FI19380P1"/>
    <property type="match status" value="1"/>
</dbReference>